<proteinExistence type="predicted"/>
<gene>
    <name evidence="1" type="ORF">B9H04_08200</name>
</gene>
<protein>
    <submittedName>
        <fullName evidence="1">Uncharacterized protein</fullName>
    </submittedName>
</protein>
<name>A0A1X4H7T2_HALEZ</name>
<evidence type="ECO:0000313" key="2">
    <source>
        <dbReference type="Proteomes" id="UP000193587"/>
    </source>
</evidence>
<evidence type="ECO:0000313" key="1">
    <source>
        <dbReference type="EMBL" id="OSP07324.1"/>
    </source>
</evidence>
<organism evidence="1 2">
    <name type="scientific">Halorubrum ezzemoulense DSM 17463</name>
    <dbReference type="NCBI Taxonomy" id="1121945"/>
    <lineage>
        <taxon>Archaea</taxon>
        <taxon>Methanobacteriati</taxon>
        <taxon>Methanobacteriota</taxon>
        <taxon>Stenosarchaea group</taxon>
        <taxon>Halobacteria</taxon>
        <taxon>Halobacteriales</taxon>
        <taxon>Haloferacaceae</taxon>
        <taxon>Halorubrum</taxon>
    </lineage>
</organism>
<reference evidence="1 2" key="1">
    <citation type="submission" date="2017-04" db="EMBL/GenBank/DDBJ databases">
        <title>MLSA of the genus Halorubrum.</title>
        <authorList>
            <person name="De La Haba R."/>
            <person name="Sanchez-Porro C."/>
            <person name="Infante-Dominguez C."/>
            <person name="Ventosa A."/>
        </authorList>
    </citation>
    <scope>NUCLEOTIDE SEQUENCE [LARGE SCALE GENOMIC DNA]</scope>
    <source>
        <strain evidence="1 2">DSM 17463</strain>
    </source>
</reference>
<dbReference type="EMBL" id="NEDJ01000023">
    <property type="protein sequence ID" value="OSP07324.1"/>
    <property type="molecule type" value="Genomic_DNA"/>
</dbReference>
<dbReference type="AlphaFoldDB" id="A0A1X4H7T2"/>
<comment type="caution">
    <text evidence="1">The sequence shown here is derived from an EMBL/GenBank/DDBJ whole genome shotgun (WGS) entry which is preliminary data.</text>
</comment>
<accession>A0A1X4H7T2</accession>
<sequence length="90" mass="10520">MLRKLVVPSARNIGDVLSKVKERASIRRTDRDDAGKNEAQNSVREEIEPNQLHEAQENWQCLTQTEYEPEEIMKQIRTGRLSPDDIFIRK</sequence>
<dbReference type="Proteomes" id="UP000193587">
    <property type="component" value="Unassembled WGS sequence"/>
</dbReference>